<sequence>MTGDFLIRQAMIHDADAMARINILALNTNELWQFMMKDVEPDALQEFVSQSFRHRLSSATNLYFVVVQAQTLQIVGCAGLSLPKSSISANGNSSEVAEDPEWPPGINRGLANHFYNEILNQGQRYGFDASKDACRTGTNIHPDYHGQGLGTRLIQHCNRCPEVQGVNLYVGVNDASHGIFLKEGFVELGHMDTLLNKYGGPDLVVRSTSCYRPAHQ</sequence>
<name>A0A0A1SZZ0_9HYPO</name>
<evidence type="ECO:0000313" key="3">
    <source>
        <dbReference type="Proteomes" id="UP000039046"/>
    </source>
</evidence>
<proteinExistence type="predicted"/>
<dbReference type="PANTHER" id="PTHR42791:SF2">
    <property type="entry name" value="N-ACETYLTRANSFERASE DOMAIN-CONTAINING PROTEIN"/>
    <property type="match status" value="1"/>
</dbReference>
<dbReference type="InterPro" id="IPR016181">
    <property type="entry name" value="Acyl_CoA_acyltransferase"/>
</dbReference>
<dbReference type="InterPro" id="IPR052523">
    <property type="entry name" value="Trichothecene_AcTrans"/>
</dbReference>
<evidence type="ECO:0000313" key="2">
    <source>
        <dbReference type="EMBL" id="CEJ90416.1"/>
    </source>
</evidence>
<keyword evidence="3" id="KW-1185">Reference proteome</keyword>
<dbReference type="SUPFAM" id="SSF55729">
    <property type="entry name" value="Acyl-CoA N-acyltransferases (Nat)"/>
    <property type="match status" value="1"/>
</dbReference>
<accession>A0A0A1SZZ0</accession>
<evidence type="ECO:0000259" key="1">
    <source>
        <dbReference type="Pfam" id="PF13508"/>
    </source>
</evidence>
<protein>
    <recommendedName>
        <fullName evidence="1">N-acetyltransferase domain-containing protein</fullName>
    </recommendedName>
</protein>
<reference evidence="2 3" key="1">
    <citation type="journal article" date="2015" name="Genome Announc.">
        <title>Draft Genome Sequence and Gene Annotation of the Entomopathogenic Fungus Verticillium hemipterigenum.</title>
        <authorList>
            <person name="Horn F."/>
            <person name="Habel A."/>
            <person name="Scharf D.H."/>
            <person name="Dworschak J."/>
            <person name="Brakhage A.A."/>
            <person name="Guthke R."/>
            <person name="Hertweck C."/>
            <person name="Linde J."/>
        </authorList>
    </citation>
    <scope>NUCLEOTIDE SEQUENCE [LARGE SCALE GENOMIC DNA]</scope>
</reference>
<gene>
    <name evidence="2" type="ORF">VHEMI06204</name>
</gene>
<dbReference type="PANTHER" id="PTHR42791">
    <property type="entry name" value="GNAT FAMILY ACETYLTRANSFERASE"/>
    <property type="match status" value="1"/>
</dbReference>
<dbReference type="Proteomes" id="UP000039046">
    <property type="component" value="Unassembled WGS sequence"/>
</dbReference>
<dbReference type="EMBL" id="CDHN01000003">
    <property type="protein sequence ID" value="CEJ90416.1"/>
    <property type="molecule type" value="Genomic_DNA"/>
</dbReference>
<dbReference type="AlphaFoldDB" id="A0A0A1SZZ0"/>
<dbReference type="Pfam" id="PF13508">
    <property type="entry name" value="Acetyltransf_7"/>
    <property type="match status" value="1"/>
</dbReference>
<dbReference type="OrthoDB" id="410198at2759"/>
<dbReference type="GO" id="GO:0016747">
    <property type="term" value="F:acyltransferase activity, transferring groups other than amino-acyl groups"/>
    <property type="evidence" value="ECO:0007669"/>
    <property type="project" value="InterPro"/>
</dbReference>
<dbReference type="CDD" id="cd04301">
    <property type="entry name" value="NAT_SF"/>
    <property type="match status" value="1"/>
</dbReference>
<dbReference type="InterPro" id="IPR000182">
    <property type="entry name" value="GNAT_dom"/>
</dbReference>
<dbReference type="STRING" id="1531966.A0A0A1SZZ0"/>
<dbReference type="Gene3D" id="3.40.630.30">
    <property type="match status" value="1"/>
</dbReference>
<dbReference type="HOGENOM" id="CLU_101840_0_0_1"/>
<organism evidence="2 3">
    <name type="scientific">[Torrubiella] hemipterigena</name>
    <dbReference type="NCBI Taxonomy" id="1531966"/>
    <lineage>
        <taxon>Eukaryota</taxon>
        <taxon>Fungi</taxon>
        <taxon>Dikarya</taxon>
        <taxon>Ascomycota</taxon>
        <taxon>Pezizomycotina</taxon>
        <taxon>Sordariomycetes</taxon>
        <taxon>Hypocreomycetidae</taxon>
        <taxon>Hypocreales</taxon>
        <taxon>Clavicipitaceae</taxon>
        <taxon>Clavicipitaceae incertae sedis</taxon>
        <taxon>'Torrubiella' clade</taxon>
    </lineage>
</organism>
<feature type="domain" description="N-acetyltransferase" evidence="1">
    <location>
        <begin position="139"/>
        <end position="187"/>
    </location>
</feature>